<dbReference type="EMBL" id="JBHSGS010000063">
    <property type="protein sequence ID" value="MFC4720399.1"/>
    <property type="molecule type" value="Genomic_DNA"/>
</dbReference>
<keyword evidence="3" id="KW-0489">Methyltransferase</keyword>
<comment type="caution">
    <text evidence="3">The sequence shown here is derived from an EMBL/GenBank/DDBJ whole genome shotgun (WGS) entry which is preliminary data.</text>
</comment>
<evidence type="ECO:0000259" key="2">
    <source>
        <dbReference type="Pfam" id="PF07669"/>
    </source>
</evidence>
<dbReference type="Pfam" id="PF07669">
    <property type="entry name" value="Eco57I"/>
    <property type="match status" value="1"/>
</dbReference>
<reference evidence="4" key="1">
    <citation type="journal article" date="2019" name="Int. J. Syst. Evol. Microbiol.">
        <title>The Global Catalogue of Microorganisms (GCM) 10K type strain sequencing project: providing services to taxonomists for standard genome sequencing and annotation.</title>
        <authorList>
            <consortium name="The Broad Institute Genomics Platform"/>
            <consortium name="The Broad Institute Genome Sequencing Center for Infectious Disease"/>
            <person name="Wu L."/>
            <person name="Ma J."/>
        </authorList>
    </citation>
    <scope>NUCLEOTIDE SEQUENCE [LARGE SCALE GENOMIC DNA]</scope>
    <source>
        <strain evidence="4">CGMCC 1.19032</strain>
    </source>
</reference>
<proteinExistence type="predicted"/>
<keyword evidence="3" id="KW-0808">Transferase</keyword>
<dbReference type="InterPro" id="IPR002052">
    <property type="entry name" value="DNA_methylase_N6_adenine_CS"/>
</dbReference>
<dbReference type="GO" id="GO:0032259">
    <property type="term" value="P:methylation"/>
    <property type="evidence" value="ECO:0007669"/>
    <property type="project" value="UniProtKB-KW"/>
</dbReference>
<evidence type="ECO:0000256" key="1">
    <source>
        <dbReference type="SAM" id="MobiDB-lite"/>
    </source>
</evidence>
<gene>
    <name evidence="3" type="ORF">ACFO5I_11765</name>
</gene>
<dbReference type="SUPFAM" id="SSF53335">
    <property type="entry name" value="S-adenosyl-L-methionine-dependent methyltransferases"/>
    <property type="match status" value="1"/>
</dbReference>
<dbReference type="Gene3D" id="3.40.50.150">
    <property type="entry name" value="Vaccinia Virus protein VP39"/>
    <property type="match status" value="1"/>
</dbReference>
<protein>
    <submittedName>
        <fullName evidence="3">Eco57I restriction-modification methylase domain-containing protein</fullName>
        <ecNumber evidence="3">2.1.1.-</ecNumber>
    </submittedName>
</protein>
<evidence type="ECO:0000313" key="4">
    <source>
        <dbReference type="Proteomes" id="UP001595969"/>
    </source>
</evidence>
<name>A0ABV9MZ33_9ENTE</name>
<accession>A0ABV9MZ33</accession>
<evidence type="ECO:0000313" key="3">
    <source>
        <dbReference type="EMBL" id="MFC4720399.1"/>
    </source>
</evidence>
<dbReference type="Proteomes" id="UP001595969">
    <property type="component" value="Unassembled WGS sequence"/>
</dbReference>
<organism evidence="3 4">
    <name type="scientific">Enterococcus lemanii</name>
    <dbReference type="NCBI Taxonomy" id="1159752"/>
    <lineage>
        <taxon>Bacteria</taxon>
        <taxon>Bacillati</taxon>
        <taxon>Bacillota</taxon>
        <taxon>Bacilli</taxon>
        <taxon>Lactobacillales</taxon>
        <taxon>Enterococcaceae</taxon>
        <taxon>Enterococcus</taxon>
    </lineage>
</organism>
<dbReference type="EC" id="2.1.1.-" evidence="3"/>
<feature type="region of interest" description="Disordered" evidence="1">
    <location>
        <begin position="1"/>
        <end position="21"/>
    </location>
</feature>
<dbReference type="InterPro" id="IPR029063">
    <property type="entry name" value="SAM-dependent_MTases_sf"/>
</dbReference>
<dbReference type="PROSITE" id="PS00092">
    <property type="entry name" value="N6_MTASE"/>
    <property type="match status" value="1"/>
</dbReference>
<keyword evidence="4" id="KW-1185">Reference proteome</keyword>
<dbReference type="InterPro" id="IPR011639">
    <property type="entry name" value="MethylTrfase_TaqI-like_dom"/>
</dbReference>
<dbReference type="GO" id="GO:0008168">
    <property type="term" value="F:methyltransferase activity"/>
    <property type="evidence" value="ECO:0007669"/>
    <property type="project" value="UniProtKB-KW"/>
</dbReference>
<feature type="domain" description="Type II methyltransferase M.TaqI-like" evidence="2">
    <location>
        <begin position="1"/>
        <end position="83"/>
    </location>
</feature>
<dbReference type="RefSeq" id="WP_204652679.1">
    <property type="nucleotide sequence ID" value="NZ_JAFBFD010000001.1"/>
</dbReference>
<sequence length="344" mass="39504">MKFDVVVGNPPYQEEAKGTSSSEDPIYNLFYDFAEKNAPKYCLISPARFLFNAGKTPSAWNQKMLQDEHLSVVFYEQDSNNVFSGTSIPGGISVIYRDESKNFGKIGTFVSFSELKTIKGKVWEKAESSIREIIYTQNKFDLDSLYSDYSEYKELIGSEGRDKRFRQIIMERLDVFTETRQNEDDLRILGLISKERSYRYIPRKYVEWTNWIDKYKVFVPFSNGASGALGKEAARLISKPVLGYPGDGMTQTFIGFGSLNTENEGVSLLKYIKSKFCRVLLGILKVTQGNKSETWEYVPLEDFTAKSDIDWTKSIPEIDQQLYKKYGLDQNEINFIESKVKAMD</sequence>